<feature type="compositionally biased region" description="Basic and acidic residues" evidence="2">
    <location>
        <begin position="439"/>
        <end position="448"/>
    </location>
</feature>
<evidence type="ECO:0000313" key="4">
    <source>
        <dbReference type="EMBL" id="KUJ08205.1"/>
    </source>
</evidence>
<protein>
    <recommendedName>
        <fullName evidence="3">DUF8035 domain-containing protein</fullName>
    </recommendedName>
</protein>
<dbReference type="Proteomes" id="UP000070700">
    <property type="component" value="Unassembled WGS sequence"/>
</dbReference>
<feature type="region of interest" description="Disordered" evidence="2">
    <location>
        <begin position="152"/>
        <end position="199"/>
    </location>
</feature>
<dbReference type="AlphaFoldDB" id="A0A132B717"/>
<dbReference type="KEGG" id="psco:LY89DRAFT_337904"/>
<dbReference type="RefSeq" id="XP_018062560.1">
    <property type="nucleotide sequence ID" value="XM_018206838.1"/>
</dbReference>
<sequence length="587" mass="70850">MSRRGDVYEERDYYSREEVRAPPVRVRERDYEETDVFTRRSERGSRPDFLREDFGRGEAGPLVIRERDTEIINRPERRPRSPSPVRIRERIIERSPPRQEEERIRTRVVERERREPSPPPPERLRARVIETRERIRERSPSPVRIRERIVERERERERTPSPPQVERVRIRNIEREIRQPSPEPSPSPSPPPPPAIRAPPIHQEIITHHRHIDHGFERARVPTPPPPPRRSEPRTKETDIDIYTSRNNTEVDITRKESRGPTPKPQLRRGDTFYDDSIIYEQERDKLRVRDTRLDINRRRSLSARPERREKESVHIDIRESGRGETNREVIREVSRGIGRDEEEAAYYERKVNERAYIGEAYNGATKDWAIVDVPPGTERVQMEGVGGASQEITWQKYNGVRRSKFNPERERERERVEEKVEIRENTRPRESSTSLEIDISRGPRQERGPVYEREYERIEETSDRRVGFPRAPPKQRMGDLWTEITKDLVAREAIEELGYDYEETEFFFYVLQYLRYEDVLELVQVSESIRRERKQRLREIEYERERMERWERKEKRRERERDDYTDERIIEREVIYDGRPPRRGGW</sequence>
<feature type="region of interest" description="Disordered" evidence="2">
    <location>
        <begin position="251"/>
        <end position="270"/>
    </location>
</feature>
<evidence type="ECO:0000256" key="1">
    <source>
        <dbReference type="SAM" id="Coils"/>
    </source>
</evidence>
<evidence type="ECO:0000256" key="2">
    <source>
        <dbReference type="SAM" id="MobiDB-lite"/>
    </source>
</evidence>
<feature type="compositionally biased region" description="Basic and acidic residues" evidence="2">
    <location>
        <begin position="64"/>
        <end position="79"/>
    </location>
</feature>
<feature type="compositionally biased region" description="Basic and acidic residues" evidence="2">
    <location>
        <begin position="166"/>
        <end position="178"/>
    </location>
</feature>
<gene>
    <name evidence="4" type="ORF">LY89DRAFT_337904</name>
</gene>
<dbReference type="STRING" id="149040.A0A132B717"/>
<feature type="compositionally biased region" description="Basic and acidic residues" evidence="2">
    <location>
        <begin position="229"/>
        <end position="238"/>
    </location>
</feature>
<dbReference type="Pfam" id="PF26118">
    <property type="entry name" value="DUF8035"/>
    <property type="match status" value="1"/>
</dbReference>
<feature type="compositionally biased region" description="Basic and acidic residues" evidence="2">
    <location>
        <begin position="86"/>
        <end position="127"/>
    </location>
</feature>
<evidence type="ECO:0000313" key="5">
    <source>
        <dbReference type="Proteomes" id="UP000070700"/>
    </source>
</evidence>
<dbReference type="EMBL" id="KQ947436">
    <property type="protein sequence ID" value="KUJ08205.1"/>
    <property type="molecule type" value="Genomic_DNA"/>
</dbReference>
<keyword evidence="5" id="KW-1185">Reference proteome</keyword>
<keyword evidence="1" id="KW-0175">Coiled coil</keyword>
<dbReference type="InterPro" id="IPR058348">
    <property type="entry name" value="DUF8035"/>
</dbReference>
<feature type="coiled-coil region" evidence="1">
    <location>
        <begin position="541"/>
        <end position="568"/>
    </location>
</feature>
<dbReference type="OrthoDB" id="5410752at2759"/>
<name>A0A132B717_MOLSC</name>
<evidence type="ECO:0000259" key="3">
    <source>
        <dbReference type="Pfam" id="PF26118"/>
    </source>
</evidence>
<proteinExistence type="predicted"/>
<feature type="domain" description="DUF8035" evidence="3">
    <location>
        <begin position="480"/>
        <end position="533"/>
    </location>
</feature>
<reference evidence="4 5" key="1">
    <citation type="submission" date="2015-10" db="EMBL/GenBank/DDBJ databases">
        <title>Full genome of DAOMC 229536 Phialocephala scopiformis, a fungal endophyte of spruce producing the potent anti-insectan compound rugulosin.</title>
        <authorList>
            <consortium name="DOE Joint Genome Institute"/>
            <person name="Walker A.K."/>
            <person name="Frasz S.L."/>
            <person name="Seifert K.A."/>
            <person name="Miller J.D."/>
            <person name="Mondo S.J."/>
            <person name="Labutti K."/>
            <person name="Lipzen A."/>
            <person name="Dockter R."/>
            <person name="Kennedy M."/>
            <person name="Grigoriev I.V."/>
            <person name="Spatafora J.W."/>
        </authorList>
    </citation>
    <scope>NUCLEOTIDE SEQUENCE [LARGE SCALE GENOMIC DNA]</scope>
    <source>
        <strain evidence="4 5">CBS 120377</strain>
    </source>
</reference>
<dbReference type="GeneID" id="28816564"/>
<dbReference type="InParanoid" id="A0A132B717"/>
<feature type="region of interest" description="Disordered" evidence="2">
    <location>
        <begin position="303"/>
        <end position="324"/>
    </location>
</feature>
<feature type="region of interest" description="Disordered" evidence="2">
    <location>
        <begin position="216"/>
        <end position="238"/>
    </location>
</feature>
<feature type="compositionally biased region" description="Basic and acidic residues" evidence="2">
    <location>
        <begin position="305"/>
        <end position="324"/>
    </location>
</feature>
<accession>A0A132B717</accession>
<feature type="compositionally biased region" description="Pro residues" evidence="2">
    <location>
        <begin position="181"/>
        <end position="197"/>
    </location>
</feature>
<feature type="compositionally biased region" description="Basic and acidic residues" evidence="2">
    <location>
        <begin position="26"/>
        <end position="56"/>
    </location>
</feature>
<feature type="region of interest" description="Disordered" evidence="2">
    <location>
        <begin position="424"/>
        <end position="448"/>
    </location>
</feature>
<feature type="region of interest" description="Disordered" evidence="2">
    <location>
        <begin position="26"/>
        <end position="127"/>
    </location>
</feature>
<organism evidence="4 5">
    <name type="scientific">Mollisia scopiformis</name>
    <name type="common">Conifer needle endophyte fungus</name>
    <name type="synonym">Phialocephala scopiformis</name>
    <dbReference type="NCBI Taxonomy" id="149040"/>
    <lineage>
        <taxon>Eukaryota</taxon>
        <taxon>Fungi</taxon>
        <taxon>Dikarya</taxon>
        <taxon>Ascomycota</taxon>
        <taxon>Pezizomycotina</taxon>
        <taxon>Leotiomycetes</taxon>
        <taxon>Helotiales</taxon>
        <taxon>Mollisiaceae</taxon>
        <taxon>Mollisia</taxon>
    </lineage>
</organism>